<dbReference type="EMBL" id="CP133720">
    <property type="protein sequence ID" value="WMW81076.1"/>
    <property type="molecule type" value="Genomic_DNA"/>
</dbReference>
<dbReference type="CDD" id="cd03801">
    <property type="entry name" value="GT4_PimA-like"/>
    <property type="match status" value="1"/>
</dbReference>
<dbReference type="Pfam" id="PF00534">
    <property type="entry name" value="Glycos_transf_1"/>
    <property type="match status" value="3"/>
</dbReference>
<keyword evidence="2" id="KW-0328">Glycosyltransferase</keyword>
<dbReference type="RefSeq" id="WP_309482566.1">
    <property type="nucleotide sequence ID" value="NZ_CP133720.1"/>
</dbReference>
<reference evidence="2" key="1">
    <citation type="submission" date="2023-09" db="EMBL/GenBank/DDBJ databases">
        <title>Undibacterium sp. 20NA77.5 isolated from freshwater.</title>
        <authorList>
            <person name="Le V."/>
            <person name="Ko S.-R."/>
            <person name="Ahn C.-Y."/>
            <person name="Oh H.-M."/>
        </authorList>
    </citation>
    <scope>NUCLEOTIDE SEQUENCE</scope>
    <source>
        <strain evidence="2">20NA77.5</strain>
    </source>
</reference>
<dbReference type="Proteomes" id="UP001181355">
    <property type="component" value="Chromosome"/>
</dbReference>
<dbReference type="EC" id="2.4.-.-" evidence="2"/>
<feature type="domain" description="Glycosyl transferase family 1" evidence="1">
    <location>
        <begin position="931"/>
        <end position="1060"/>
    </location>
</feature>
<keyword evidence="3" id="KW-1185">Reference proteome</keyword>
<protein>
    <submittedName>
        <fullName evidence="2">Glycosyltransferase</fullName>
        <ecNumber evidence="2">2.4.-.-</ecNumber>
    </submittedName>
</protein>
<name>A0ABY9RJG9_9BURK</name>
<proteinExistence type="predicted"/>
<dbReference type="GO" id="GO:0016757">
    <property type="term" value="F:glycosyltransferase activity"/>
    <property type="evidence" value="ECO:0007669"/>
    <property type="project" value="UniProtKB-KW"/>
</dbReference>
<evidence type="ECO:0000259" key="1">
    <source>
        <dbReference type="Pfam" id="PF00534"/>
    </source>
</evidence>
<organism evidence="2 3">
    <name type="scientific">Undibacterium cyanobacteriorum</name>
    <dbReference type="NCBI Taxonomy" id="3073561"/>
    <lineage>
        <taxon>Bacteria</taxon>
        <taxon>Pseudomonadati</taxon>
        <taxon>Pseudomonadota</taxon>
        <taxon>Betaproteobacteria</taxon>
        <taxon>Burkholderiales</taxon>
        <taxon>Oxalobacteraceae</taxon>
        <taxon>Undibacterium</taxon>
    </lineage>
</organism>
<feature type="domain" description="Glycosyl transferase family 1" evidence="1">
    <location>
        <begin position="549"/>
        <end position="677"/>
    </location>
</feature>
<evidence type="ECO:0000313" key="2">
    <source>
        <dbReference type="EMBL" id="WMW81076.1"/>
    </source>
</evidence>
<evidence type="ECO:0000313" key="3">
    <source>
        <dbReference type="Proteomes" id="UP001181355"/>
    </source>
</evidence>
<keyword evidence="2" id="KW-0808">Transferase</keyword>
<feature type="domain" description="Glycosyl transferase family 1" evidence="1">
    <location>
        <begin position="178"/>
        <end position="328"/>
    </location>
</feature>
<dbReference type="PANTHER" id="PTHR46656">
    <property type="entry name" value="PUTATIVE-RELATED"/>
    <property type="match status" value="1"/>
</dbReference>
<sequence length="1123" mass="125553">MKPIAVHQFSFAVSSGSGVTNGMLYTQKLLQELGFESQLFASHIDPVLQSLVQPRESMVADPNALLLVHHCLGYDDTEWLFALPNPKLLVYHNITPPEWLPPDSEIGRCAVLGREQLRAWSTHFIGAIGDSKLNSDELRQNGYRNVQTIPMLVDFERFSKLDLPASVLNRWRGLSDSFNLLFVGRICENKNQLELIETVSHLKSFSDSTVRLVLAGDITSASYQARLVEEVEKRGLKENVIFTGKISEEELAALYRQCDVFVCLSEHEGFGMPLIEAMHFGLPVVARKSSSIGDTLGGAGYLLEAGVDAYHVAAAVRSLMLTHSARRIILQAQEKRLLDFEKSNIKRNLADYLRSVGVDRSHALQADDVAVLHDATSSESVWQIEGPYDSSYSLAIVNRELGKALSHQGRKVRMRSHEGNGDFAPSSAFLEQNEDMHAMSEQTASANPTRHYPDVAMRFCYPPLLNDMPAGLRVMHSYGWEETGFPPAFVHEFNRRADLVTVLSNTVAKVMRDNGVRVPIAVTGAGVDHIQQGEVLPLPQQIKEQLASFNFLHISSCFPRKGVDVLLAAYTQAFSSNDDVCLIIKTFPNPHQDVQADLDRLRLGRPDFPRVLVINEDWPQAQISALYRACDAFVAPSRGEGFGLPLAEAMLFELPVITTAWGGQTDFCNESTAWLCDFDFARAQTHLGLTHSLWAEPKQDHLAQLMWDLSRATSLEKQERVSAAKKLIETEFTWDRCAQKNIAAIERVRADLSVSRDSKIAWISTWNGRCGIANYSHYLTQSFPQNRLLVLANHIPERTSIDEAYVIRCWNSEQSEDFSVAFEHICDAKAEAVVIQYNFGFSSLPNLASFCRRLLDRQVRVYLFLHATADADIFGTMVSLASIKDLLAQLDGIFVHGIADVNRLREWGLVDNVVYFPHGVNETPNLSVVKHPQFQGTRTIASYGFLLPHKGVAELIQAFAALDHSQHDYRLLLVTSLYPHHISQDEFERCSDLISDFGLADKVKFITDYLPEEESLALLANADVIVFPYQGTQESSSAAVRVGIETGKPVLVSPLKIFDDVREAVQVMQGTDQHAILAALQAFFETDLGTSTKDVQAQNWFAERAWPRVSQRLLNIIDQTRLA</sequence>
<dbReference type="SUPFAM" id="SSF53756">
    <property type="entry name" value="UDP-Glycosyltransferase/glycogen phosphorylase"/>
    <property type="match status" value="3"/>
</dbReference>
<accession>A0ABY9RJG9</accession>
<dbReference type="PANTHER" id="PTHR46656:SF3">
    <property type="entry name" value="PUTATIVE-RELATED"/>
    <property type="match status" value="1"/>
</dbReference>
<dbReference type="InterPro" id="IPR001296">
    <property type="entry name" value="Glyco_trans_1"/>
</dbReference>
<gene>
    <name evidence="2" type="ORF">RF679_02050</name>
</gene>
<dbReference type="Gene3D" id="3.40.50.2000">
    <property type="entry name" value="Glycogen Phosphorylase B"/>
    <property type="match status" value="3"/>
</dbReference>